<sequence length="120" mass="13430">MKNNVIETYRRRILKAALLRHQRKTGTTCIVITLPKGGITTMELTEILFDGLLCRFEKMARSEHGPVAGDKAIRDLYRNAVDVNGHGEYLTESGKLLVDELVAELVEHAKKTAAITQEHS</sequence>
<evidence type="ECO:0000313" key="1">
    <source>
        <dbReference type="EMBL" id="OZP00869.1"/>
    </source>
</evidence>
<comment type="caution">
    <text evidence="1">The sequence shown here is derived from an EMBL/GenBank/DDBJ whole genome shotgun (WGS) entry which is preliminary data.</text>
</comment>
<accession>A0AB73PLM8</accession>
<proteinExistence type="predicted"/>
<dbReference type="AlphaFoldDB" id="A0AB73PLM8"/>
<organism evidence="1 2">
    <name type="scientific">Escherichia coli</name>
    <dbReference type="NCBI Taxonomy" id="562"/>
    <lineage>
        <taxon>Bacteria</taxon>
        <taxon>Pseudomonadati</taxon>
        <taxon>Pseudomonadota</taxon>
        <taxon>Gammaproteobacteria</taxon>
        <taxon>Enterobacterales</taxon>
        <taxon>Enterobacteriaceae</taxon>
        <taxon>Escherichia</taxon>
    </lineage>
</organism>
<evidence type="ECO:0008006" key="3">
    <source>
        <dbReference type="Google" id="ProtNLM"/>
    </source>
</evidence>
<evidence type="ECO:0000313" key="2">
    <source>
        <dbReference type="Proteomes" id="UP000264870"/>
    </source>
</evidence>
<gene>
    <name evidence="1" type="ORF">CG702_23200</name>
</gene>
<protein>
    <recommendedName>
        <fullName evidence="3">Prophage protein</fullName>
    </recommendedName>
</protein>
<dbReference type="RefSeq" id="WP_000795057.1">
    <property type="nucleotide sequence ID" value="NZ_JAEUYT010000214.1"/>
</dbReference>
<name>A0AB73PLM8_ECOLX</name>
<reference evidence="1 2" key="1">
    <citation type="submission" date="2017-07" db="EMBL/GenBank/DDBJ databases">
        <authorList>
            <person name="Zhi S."/>
            <person name="Banting G."/>
            <person name="Neumann N."/>
        </authorList>
    </citation>
    <scope>NUCLEOTIDE SEQUENCE [LARGE SCALE GENOMIC DNA]</scope>
    <source>
        <strain evidence="1 2">WW41</strain>
    </source>
</reference>
<dbReference type="Proteomes" id="UP000264870">
    <property type="component" value="Unassembled WGS sequence"/>
</dbReference>
<dbReference type="EMBL" id="NNAK01000083">
    <property type="protein sequence ID" value="OZP00869.1"/>
    <property type="molecule type" value="Genomic_DNA"/>
</dbReference>